<evidence type="ECO:0000313" key="11">
    <source>
        <dbReference type="Proteomes" id="UP000007303"/>
    </source>
</evidence>
<feature type="repeat" description="ANK" evidence="7">
    <location>
        <begin position="43"/>
        <end position="75"/>
    </location>
</feature>
<keyword evidence="5 7" id="KW-0040">ANK repeat</keyword>
<keyword evidence="6 8" id="KW-0472">Membrane</keyword>
<evidence type="ECO:0000256" key="5">
    <source>
        <dbReference type="ARBA" id="ARBA00023043"/>
    </source>
</evidence>
<dbReference type="AlphaFoldDB" id="H3DGI5"/>
<name>H3DGI5_TETNG</name>
<keyword evidence="2 8" id="KW-0812">Transmembrane</keyword>
<feature type="repeat" description="ANK" evidence="7">
    <location>
        <begin position="76"/>
        <end position="108"/>
    </location>
</feature>
<dbReference type="Gene3D" id="1.25.40.20">
    <property type="entry name" value="Ankyrin repeat-containing domain"/>
    <property type="match status" value="2"/>
</dbReference>
<feature type="transmembrane region" description="Helical" evidence="8">
    <location>
        <begin position="306"/>
        <end position="324"/>
    </location>
</feature>
<reference evidence="11" key="1">
    <citation type="journal article" date="2004" name="Nature">
        <title>Genome duplication in the teleost fish Tetraodon nigroviridis reveals the early vertebrate proto-karyotype.</title>
        <authorList>
            <person name="Jaillon O."/>
            <person name="Aury J.-M."/>
            <person name="Brunet F."/>
            <person name="Petit J.-L."/>
            <person name="Stange-Thomann N."/>
            <person name="Mauceli E."/>
            <person name="Bouneau L."/>
            <person name="Fischer C."/>
            <person name="Ozouf-Costaz C."/>
            <person name="Bernot A."/>
            <person name="Nicaud S."/>
            <person name="Jaffe D."/>
            <person name="Fisher S."/>
            <person name="Lutfalla G."/>
            <person name="Dossat C."/>
            <person name="Segurens B."/>
            <person name="Dasilva C."/>
            <person name="Salanoubat M."/>
            <person name="Levy M."/>
            <person name="Boudet N."/>
            <person name="Castellano S."/>
            <person name="Anthouard V."/>
            <person name="Jubin C."/>
            <person name="Castelli V."/>
            <person name="Katinka M."/>
            <person name="Vacherie B."/>
            <person name="Biemont C."/>
            <person name="Skalli Z."/>
            <person name="Cattolico L."/>
            <person name="Poulain J."/>
            <person name="De Berardinis V."/>
            <person name="Cruaud C."/>
            <person name="Duprat S."/>
            <person name="Brottier P."/>
            <person name="Coutanceau J.-P."/>
            <person name="Gouzy J."/>
            <person name="Parra G."/>
            <person name="Lardier G."/>
            <person name="Chapple C."/>
            <person name="McKernan K.J."/>
            <person name="McEwan P."/>
            <person name="Bosak S."/>
            <person name="Kellis M."/>
            <person name="Volff J.-N."/>
            <person name="Guigo R."/>
            <person name="Zody M.C."/>
            <person name="Mesirov J."/>
            <person name="Lindblad-Toh K."/>
            <person name="Birren B."/>
            <person name="Nusbaum C."/>
            <person name="Kahn D."/>
            <person name="Robinson-Rechavi M."/>
            <person name="Laudet V."/>
            <person name="Schachter V."/>
            <person name="Quetier F."/>
            <person name="Saurin W."/>
            <person name="Scarpelli C."/>
            <person name="Wincker P."/>
            <person name="Lander E.S."/>
            <person name="Weissenbach J."/>
            <person name="Roest Crollius H."/>
        </authorList>
    </citation>
    <scope>NUCLEOTIDE SEQUENCE [LARGE SCALE GENOMIC DNA]</scope>
</reference>
<dbReference type="SUPFAM" id="SSF48403">
    <property type="entry name" value="Ankyrin repeat"/>
    <property type="match status" value="1"/>
</dbReference>
<evidence type="ECO:0000256" key="1">
    <source>
        <dbReference type="ARBA" id="ARBA00004141"/>
    </source>
</evidence>
<evidence type="ECO:0000256" key="2">
    <source>
        <dbReference type="ARBA" id="ARBA00022692"/>
    </source>
</evidence>
<comment type="domain">
    <text evidence="8">The DHHC domain is required for palmitoyltransferase activity.</text>
</comment>
<dbReference type="InterPro" id="IPR036770">
    <property type="entry name" value="Ankyrin_rpt-contain_sf"/>
</dbReference>
<reference evidence="10" key="2">
    <citation type="submission" date="2025-08" db="UniProtKB">
        <authorList>
            <consortium name="Ensembl"/>
        </authorList>
    </citation>
    <scope>IDENTIFICATION</scope>
</reference>
<dbReference type="InterPro" id="IPR001594">
    <property type="entry name" value="Palmitoyltrfase_DHHC"/>
</dbReference>
<accession>H3DGI5</accession>
<dbReference type="PROSITE" id="PS50297">
    <property type="entry name" value="ANK_REP_REGION"/>
    <property type="match status" value="4"/>
</dbReference>
<dbReference type="Ensembl" id="ENSTNIT00000019859.1">
    <property type="protein sequence ID" value="ENSTNIP00000019629.1"/>
    <property type="gene ID" value="ENSTNIG00000016529.1"/>
</dbReference>
<feature type="domain" description="Palmitoyltransferase DHHC" evidence="9">
    <location>
        <begin position="375"/>
        <end position="501"/>
    </location>
</feature>
<dbReference type="Pfam" id="PF01529">
    <property type="entry name" value="DHHC"/>
    <property type="match status" value="1"/>
</dbReference>
<evidence type="ECO:0000259" key="9">
    <source>
        <dbReference type="Pfam" id="PF01529"/>
    </source>
</evidence>
<dbReference type="HOGENOM" id="CLU_485662_0_0_1"/>
<proteinExistence type="inferred from homology"/>
<evidence type="ECO:0000256" key="3">
    <source>
        <dbReference type="ARBA" id="ARBA00022737"/>
    </source>
</evidence>
<comment type="subcellular location">
    <subcellularLocation>
        <location evidence="1">Membrane</location>
        <topology evidence="1">Multi-pass membrane protein</topology>
    </subcellularLocation>
</comment>
<sequence length="546" mass="61189">MQPLPVCSASGGDIFDSIQRGNVEECLQFIQNDRSVLKQKGWGGFTPLHYAALHGNRALVILFLSNGADTNLACDAGQTAFHFACRQGNIYIIHQMMQHGADLHIRDLQGKTAMHHAVTGGSIVTVHYLWETGMFHFSDTDMYHVTPLHLAASTSNTEMVRYLLREERCAVEAADHQGATALHVAAERGSAEVCWALLQRGWRALHHRNHSGLTPLDLSRQGKTFRHQQLTKLLNRYINEPSDHKPRESNVLYYWTLFFPTLGGAAVLLIAAMLGGYGGMICCLLFPWLARSIFSQYHRLTTYQRLPNPIYLGTLIAGLFHSLLCFYGKIVSVVHSLLVVGLLCKVLIHNPGTLERANADPRFSCIADLVAQNQSPHKFCPCCELFLPDCTKHCKLCDRCIEDYDHHCLFLNRCIGRGNHRLFLVFILSMVIAHLLFLAMAVAYLLERIPPGGRSLSRWLTLLGGEFWVVVLMSINSLTLLWEVWLLREQFEAVATGTTTYFRQGGSSAGRRSLGQRWGTVLKFLVEGRRRISGVHVGEGKTAIDI</sequence>
<dbReference type="PROSITE" id="PS50216">
    <property type="entry name" value="DHHC"/>
    <property type="match status" value="1"/>
</dbReference>
<feature type="transmembrane region" description="Helical" evidence="8">
    <location>
        <begin position="422"/>
        <end position="446"/>
    </location>
</feature>
<comment type="similarity">
    <text evidence="8">Belongs to the DHHC palmitoyltransferase family.</text>
</comment>
<dbReference type="OMA" id="SHVLYYW"/>
<keyword evidence="11" id="KW-1185">Reference proteome</keyword>
<dbReference type="InParanoid" id="H3DGI5"/>
<evidence type="ECO:0000256" key="6">
    <source>
        <dbReference type="ARBA" id="ARBA00023136"/>
    </source>
</evidence>
<evidence type="ECO:0000256" key="4">
    <source>
        <dbReference type="ARBA" id="ARBA00022989"/>
    </source>
</evidence>
<organism evidence="10 11">
    <name type="scientific">Tetraodon nigroviridis</name>
    <name type="common">Spotted green pufferfish</name>
    <name type="synonym">Chelonodon nigroviridis</name>
    <dbReference type="NCBI Taxonomy" id="99883"/>
    <lineage>
        <taxon>Eukaryota</taxon>
        <taxon>Metazoa</taxon>
        <taxon>Chordata</taxon>
        <taxon>Craniata</taxon>
        <taxon>Vertebrata</taxon>
        <taxon>Euteleostomi</taxon>
        <taxon>Actinopterygii</taxon>
        <taxon>Neopterygii</taxon>
        <taxon>Teleostei</taxon>
        <taxon>Neoteleostei</taxon>
        <taxon>Acanthomorphata</taxon>
        <taxon>Eupercaria</taxon>
        <taxon>Tetraodontiformes</taxon>
        <taxon>Tetradontoidea</taxon>
        <taxon>Tetraodontidae</taxon>
        <taxon>Tetraodon</taxon>
    </lineage>
</organism>
<dbReference type="STRING" id="99883.ENSTNIP00000019629"/>
<dbReference type="PANTHER" id="PTHR24161:SF118">
    <property type="entry name" value="PALMITOYLTRANSFERASE"/>
    <property type="match status" value="1"/>
</dbReference>
<dbReference type="GO" id="GO:0016020">
    <property type="term" value="C:membrane"/>
    <property type="evidence" value="ECO:0007669"/>
    <property type="project" value="UniProtKB-SubCell"/>
</dbReference>
<dbReference type="PRINTS" id="PR01415">
    <property type="entry name" value="ANKYRIN"/>
</dbReference>
<protein>
    <recommendedName>
        <fullName evidence="8">Palmitoyltransferase</fullName>
        <ecNumber evidence="8">2.3.1.225</ecNumber>
    </recommendedName>
</protein>
<dbReference type="Proteomes" id="UP000007303">
    <property type="component" value="Unassembled WGS sequence"/>
</dbReference>
<feature type="transmembrane region" description="Helical" evidence="8">
    <location>
        <begin position="277"/>
        <end position="294"/>
    </location>
</feature>
<dbReference type="GO" id="GO:0019706">
    <property type="term" value="F:protein-cysteine S-palmitoyltransferase activity"/>
    <property type="evidence" value="ECO:0007669"/>
    <property type="project" value="UniProtKB-EC"/>
</dbReference>
<feature type="transmembrane region" description="Helical" evidence="8">
    <location>
        <begin position="466"/>
        <end position="487"/>
    </location>
</feature>
<evidence type="ECO:0000256" key="7">
    <source>
        <dbReference type="PROSITE-ProRule" id="PRU00023"/>
    </source>
</evidence>
<dbReference type="EC" id="2.3.1.225" evidence="8"/>
<evidence type="ECO:0000256" key="8">
    <source>
        <dbReference type="RuleBase" id="RU079119"/>
    </source>
</evidence>
<dbReference type="GeneTree" id="ENSGT00940000165944"/>
<dbReference type="SMART" id="SM00248">
    <property type="entry name" value="ANK"/>
    <property type="match status" value="5"/>
</dbReference>
<evidence type="ECO:0000313" key="10">
    <source>
        <dbReference type="Ensembl" id="ENSTNIP00000019629.1"/>
    </source>
</evidence>
<feature type="transmembrane region" description="Helical" evidence="8">
    <location>
        <begin position="330"/>
        <end position="348"/>
    </location>
</feature>
<keyword evidence="8" id="KW-0012">Acyltransferase</keyword>
<comment type="catalytic activity">
    <reaction evidence="8">
        <text>L-cysteinyl-[protein] + hexadecanoyl-CoA = S-hexadecanoyl-L-cysteinyl-[protein] + CoA</text>
        <dbReference type="Rhea" id="RHEA:36683"/>
        <dbReference type="Rhea" id="RHEA-COMP:10131"/>
        <dbReference type="Rhea" id="RHEA-COMP:11032"/>
        <dbReference type="ChEBI" id="CHEBI:29950"/>
        <dbReference type="ChEBI" id="CHEBI:57287"/>
        <dbReference type="ChEBI" id="CHEBI:57379"/>
        <dbReference type="ChEBI" id="CHEBI:74151"/>
        <dbReference type="EC" id="2.3.1.225"/>
    </reaction>
</comment>
<keyword evidence="8" id="KW-0808">Transferase</keyword>
<dbReference type="PANTHER" id="PTHR24161">
    <property type="entry name" value="ANK_REP_REGION DOMAIN-CONTAINING PROTEIN-RELATED"/>
    <property type="match status" value="1"/>
</dbReference>
<feature type="repeat" description="ANK" evidence="7">
    <location>
        <begin position="143"/>
        <end position="165"/>
    </location>
</feature>
<feature type="repeat" description="ANK" evidence="7">
    <location>
        <begin position="177"/>
        <end position="201"/>
    </location>
</feature>
<reference evidence="10" key="3">
    <citation type="submission" date="2025-09" db="UniProtKB">
        <authorList>
            <consortium name="Ensembl"/>
        </authorList>
    </citation>
    <scope>IDENTIFICATION</scope>
</reference>
<keyword evidence="3" id="KW-0677">Repeat</keyword>
<dbReference type="Pfam" id="PF12796">
    <property type="entry name" value="Ank_2"/>
    <property type="match status" value="2"/>
</dbReference>
<dbReference type="InterPro" id="IPR002110">
    <property type="entry name" value="Ankyrin_rpt"/>
</dbReference>
<keyword evidence="4 8" id="KW-1133">Transmembrane helix</keyword>
<dbReference type="PROSITE" id="PS50088">
    <property type="entry name" value="ANK_REPEAT"/>
    <property type="match status" value="4"/>
</dbReference>